<feature type="transmembrane region" description="Helical" evidence="5">
    <location>
        <begin position="53"/>
        <end position="72"/>
    </location>
</feature>
<dbReference type="PANTHER" id="PTHR23501:SF5">
    <property type="entry name" value="TRANSPORT PROTEIN"/>
    <property type="match status" value="1"/>
</dbReference>
<keyword evidence="2 5" id="KW-0812">Transmembrane</keyword>
<dbReference type="PANTHER" id="PTHR23501">
    <property type="entry name" value="MAJOR FACILITATOR SUPERFAMILY"/>
    <property type="match status" value="1"/>
</dbReference>
<feature type="transmembrane region" description="Helical" evidence="5">
    <location>
        <begin position="145"/>
        <end position="166"/>
    </location>
</feature>
<feature type="transmembrane region" description="Helical" evidence="5">
    <location>
        <begin position="493"/>
        <end position="516"/>
    </location>
</feature>
<dbReference type="Proteomes" id="UP000722625">
    <property type="component" value="Unassembled WGS sequence"/>
</dbReference>
<feature type="transmembrane region" description="Helical" evidence="5">
    <location>
        <begin position="172"/>
        <end position="192"/>
    </location>
</feature>
<dbReference type="RefSeq" id="WP_213305673.1">
    <property type="nucleotide sequence ID" value="NZ_JAGYVZ010000024.1"/>
</dbReference>
<gene>
    <name evidence="6" type="ORF">KHA90_20355</name>
</gene>
<evidence type="ECO:0000313" key="6">
    <source>
        <dbReference type="EMBL" id="MBS7233374.1"/>
    </source>
</evidence>
<feature type="transmembrane region" description="Helical" evidence="5">
    <location>
        <begin position="21"/>
        <end position="41"/>
    </location>
</feature>
<feature type="transmembrane region" description="Helical" evidence="5">
    <location>
        <begin position="267"/>
        <end position="288"/>
    </location>
</feature>
<feature type="transmembrane region" description="Helical" evidence="5">
    <location>
        <begin position="374"/>
        <end position="393"/>
    </location>
</feature>
<feature type="transmembrane region" description="Helical" evidence="5">
    <location>
        <begin position="231"/>
        <end position="255"/>
    </location>
</feature>
<comment type="caution">
    <text evidence="6">The sequence shown here is derived from an EMBL/GenBank/DDBJ whole genome shotgun (WGS) entry which is preliminary data.</text>
</comment>
<comment type="subcellular location">
    <subcellularLocation>
        <location evidence="1">Membrane</location>
        <topology evidence="1">Multi-pass membrane protein</topology>
    </subcellularLocation>
</comment>
<feature type="transmembrane region" description="Helical" evidence="5">
    <location>
        <begin position="84"/>
        <end position="106"/>
    </location>
</feature>
<dbReference type="SUPFAM" id="SSF103473">
    <property type="entry name" value="MFS general substrate transporter"/>
    <property type="match status" value="1"/>
</dbReference>
<evidence type="ECO:0000256" key="4">
    <source>
        <dbReference type="ARBA" id="ARBA00023136"/>
    </source>
</evidence>
<evidence type="ECO:0000256" key="3">
    <source>
        <dbReference type="ARBA" id="ARBA00022989"/>
    </source>
</evidence>
<organism evidence="6 7">
    <name type="scientific">Flavobacterium psychroterrae</name>
    <dbReference type="NCBI Taxonomy" id="2133767"/>
    <lineage>
        <taxon>Bacteria</taxon>
        <taxon>Pseudomonadati</taxon>
        <taxon>Bacteroidota</taxon>
        <taxon>Flavobacteriia</taxon>
        <taxon>Flavobacteriales</taxon>
        <taxon>Flavobacteriaceae</taxon>
        <taxon>Flavobacterium</taxon>
    </lineage>
</organism>
<evidence type="ECO:0000256" key="2">
    <source>
        <dbReference type="ARBA" id="ARBA00022692"/>
    </source>
</evidence>
<feature type="transmembrane region" description="Helical" evidence="5">
    <location>
        <begin position="112"/>
        <end position="133"/>
    </location>
</feature>
<name>A0ABS5PGD8_9FLAO</name>
<dbReference type="Pfam" id="PF07690">
    <property type="entry name" value="MFS_1"/>
    <property type="match status" value="1"/>
</dbReference>
<feature type="transmembrane region" description="Helical" evidence="5">
    <location>
        <begin position="341"/>
        <end position="362"/>
    </location>
</feature>
<dbReference type="Gene3D" id="1.20.1250.20">
    <property type="entry name" value="MFS general substrate transporter like domains"/>
    <property type="match status" value="1"/>
</dbReference>
<evidence type="ECO:0000313" key="7">
    <source>
        <dbReference type="Proteomes" id="UP000722625"/>
    </source>
</evidence>
<feature type="transmembrane region" description="Helical" evidence="5">
    <location>
        <begin position="405"/>
        <end position="424"/>
    </location>
</feature>
<reference evidence="6 7" key="1">
    <citation type="journal article" date="2018" name="Int. J. Syst. Evol. Microbiol.">
        <title>Flavobacterium chryseum sp. nov. and Flavobacterium psychroterrae sp. nov., novel environmental bacteria isolated from Antarctica.</title>
        <authorList>
            <person name="Kralova S."/>
            <person name="Svec P."/>
            <person name="Busse H.J."/>
            <person name="Stankova E."/>
            <person name="Vaczi P."/>
            <person name="Sedlacek I."/>
        </authorList>
    </citation>
    <scope>NUCLEOTIDE SEQUENCE [LARGE SCALE GENOMIC DNA]</scope>
    <source>
        <strain evidence="6 7">CCM 8827</strain>
    </source>
</reference>
<accession>A0ABS5PGD8</accession>
<evidence type="ECO:0000256" key="5">
    <source>
        <dbReference type="SAM" id="Phobius"/>
    </source>
</evidence>
<keyword evidence="4 5" id="KW-0472">Membrane</keyword>
<feature type="transmembrane region" description="Helical" evidence="5">
    <location>
        <begin position="308"/>
        <end position="329"/>
    </location>
</feature>
<dbReference type="InterPro" id="IPR011701">
    <property type="entry name" value="MFS"/>
</dbReference>
<sequence length="541" mass="60917">MKSVYFKDWVAGWEWVSRIGLFLLLLSALVQLGMFVLTQNYMVSYLGAQPEDIWFAVMATYAGIITILPVQFRFLRYFETRSYLLFNIMTAIILNVLCIHCQDIFLFLCIRFVQGVFAGNIIVCTLTLIFSRLHPERARPVGSAVFYGTMLSNTVLIAMVSGVLVESSDWKWTYYCLIFFQILMLVVVLLFLKRKSGFRRYPLYQIDFAGMIVFGCTALAGAYTILYGSKYYWFTDSRICVSSFIAIIGIALFSYRQHIAKRPVVHLSVFKSRNFIVGLCILAIYYGGKDSINLIYNYAGGVLKWSTLQIIILAACNMTGMVLFLVLSIRFIVTKKVSVHAFFAPGFALLGLFNLWMSFLLTPNLSFTDLLVPVFVQGAASGLLFVPIMIFVLSSAPGHTGSSGLIIAAYTRFTATLNSFAGFYNLQIYYNQYFKEGFLGYVTSENPNTTEWLNSNKGIYASKGFSADQAAALANSALSQAVNLQSQLLTNRAIFTLFALVLLALALLIAIIPLLFKFYTRNRKKKERVRLILNFSLEKAA</sequence>
<evidence type="ECO:0000256" key="1">
    <source>
        <dbReference type="ARBA" id="ARBA00004141"/>
    </source>
</evidence>
<dbReference type="EMBL" id="JAGYVZ010000024">
    <property type="protein sequence ID" value="MBS7233374.1"/>
    <property type="molecule type" value="Genomic_DNA"/>
</dbReference>
<feature type="transmembrane region" description="Helical" evidence="5">
    <location>
        <begin position="204"/>
        <end position="225"/>
    </location>
</feature>
<keyword evidence="7" id="KW-1185">Reference proteome</keyword>
<protein>
    <submittedName>
        <fullName evidence="6">MFS transporter</fullName>
    </submittedName>
</protein>
<dbReference type="InterPro" id="IPR036259">
    <property type="entry name" value="MFS_trans_sf"/>
</dbReference>
<proteinExistence type="predicted"/>
<keyword evidence="3 5" id="KW-1133">Transmembrane helix</keyword>